<keyword evidence="11" id="KW-0808">Transferase</keyword>
<dbReference type="InterPro" id="IPR011147">
    <property type="entry name" value="Bifunc_Aspkin/hSer_DH"/>
</dbReference>
<dbReference type="NCBIfam" id="TIGR00657">
    <property type="entry name" value="asp_kinases"/>
    <property type="match status" value="1"/>
</dbReference>
<evidence type="ECO:0000256" key="11">
    <source>
        <dbReference type="ARBA" id="ARBA00022679"/>
    </source>
</evidence>
<comment type="subunit">
    <text evidence="9">Homotetramer.</text>
</comment>
<dbReference type="Pfam" id="PF22468">
    <property type="entry name" value="ACT_9"/>
    <property type="match status" value="2"/>
</dbReference>
<dbReference type="SUPFAM" id="SSF51735">
    <property type="entry name" value="NAD(P)-binding Rossmann-fold domains"/>
    <property type="match status" value="1"/>
</dbReference>
<comment type="function">
    <text evidence="24">Bifunctional aspartate kinase and homoserine dehydrogenase that catalyzes the first and the third steps toward the synthesis of lysine, methionine and threonine from aspartate.</text>
</comment>
<dbReference type="SUPFAM" id="SSF53633">
    <property type="entry name" value="Carbamate kinase-like"/>
    <property type="match status" value="1"/>
</dbReference>
<evidence type="ECO:0000256" key="25">
    <source>
        <dbReference type="ARBA" id="ARBA00048561"/>
    </source>
</evidence>
<evidence type="ECO:0000256" key="13">
    <source>
        <dbReference type="ARBA" id="ARBA00022723"/>
    </source>
</evidence>
<keyword evidence="23" id="KW-0511">Multifunctional enzyme</keyword>
<dbReference type="UniPathway" id="UPA00051">
    <property type="reaction ID" value="UER00462"/>
</dbReference>
<evidence type="ECO:0000256" key="8">
    <source>
        <dbReference type="ARBA" id="ARBA00010046"/>
    </source>
</evidence>
<dbReference type="InterPro" id="IPR005106">
    <property type="entry name" value="Asp/hSer_DH_NAD-bd"/>
</dbReference>
<evidence type="ECO:0000259" key="28">
    <source>
        <dbReference type="PROSITE" id="PS51671"/>
    </source>
</evidence>
<dbReference type="InterPro" id="IPR049638">
    <property type="entry name" value="AK-HD"/>
</dbReference>
<dbReference type="InterPro" id="IPR001342">
    <property type="entry name" value="HDH_cat"/>
</dbReference>
<dbReference type="Pfam" id="PF00696">
    <property type="entry name" value="AA_kinase"/>
    <property type="match status" value="1"/>
</dbReference>
<dbReference type="CDD" id="cd04921">
    <property type="entry name" value="ACT_AKi-HSDH-ThrA-like_1"/>
    <property type="match status" value="1"/>
</dbReference>
<dbReference type="PROSITE" id="PS01042">
    <property type="entry name" value="HOMOSER_DHGENASE"/>
    <property type="match status" value="1"/>
</dbReference>
<dbReference type="AlphaFoldDB" id="E1R8W7"/>
<dbReference type="InterPro" id="IPR045865">
    <property type="entry name" value="ACT-like_dom_sf"/>
</dbReference>
<accession>E1R8W7</accession>
<evidence type="ECO:0000256" key="22">
    <source>
        <dbReference type="ARBA" id="ARBA00023167"/>
    </source>
</evidence>
<dbReference type="Gene3D" id="3.40.1160.10">
    <property type="entry name" value="Acetylglutamate kinase-like"/>
    <property type="match status" value="1"/>
</dbReference>
<evidence type="ECO:0000256" key="12">
    <source>
        <dbReference type="ARBA" id="ARBA00022697"/>
    </source>
</evidence>
<dbReference type="eggNOG" id="COG0460">
    <property type="taxonomic scope" value="Bacteria"/>
</dbReference>
<dbReference type="HOGENOM" id="CLU_009116_7_1_12"/>
<evidence type="ECO:0000256" key="15">
    <source>
        <dbReference type="ARBA" id="ARBA00022777"/>
    </source>
</evidence>
<keyword evidence="20" id="KW-0915">Sodium</keyword>
<dbReference type="Pfam" id="PF03447">
    <property type="entry name" value="NAD_binding_3"/>
    <property type="match status" value="1"/>
</dbReference>
<evidence type="ECO:0000256" key="2">
    <source>
        <dbReference type="ARBA" id="ARBA00004766"/>
    </source>
</evidence>
<evidence type="ECO:0000256" key="3">
    <source>
        <dbReference type="ARBA" id="ARBA00004986"/>
    </source>
</evidence>
<dbReference type="GO" id="GO:0009088">
    <property type="term" value="P:threonine biosynthetic process"/>
    <property type="evidence" value="ECO:0007669"/>
    <property type="project" value="UniProtKB-UniPathway"/>
</dbReference>
<evidence type="ECO:0000256" key="19">
    <source>
        <dbReference type="ARBA" id="ARBA00023027"/>
    </source>
</evidence>
<dbReference type="EMBL" id="CP002116">
    <property type="protein sequence ID" value="ADK81874.1"/>
    <property type="molecule type" value="Genomic_DNA"/>
</dbReference>
<dbReference type="PROSITE" id="PS51671">
    <property type="entry name" value="ACT"/>
    <property type="match status" value="2"/>
</dbReference>
<keyword evidence="18" id="KW-0560">Oxidoreductase</keyword>
<evidence type="ECO:0000256" key="14">
    <source>
        <dbReference type="ARBA" id="ARBA00022741"/>
    </source>
</evidence>
<comment type="catalytic activity">
    <reaction evidence="26">
        <text>L-homoserine + NADP(+) = L-aspartate 4-semialdehyde + NADPH + H(+)</text>
        <dbReference type="Rhea" id="RHEA:15761"/>
        <dbReference type="ChEBI" id="CHEBI:15378"/>
        <dbReference type="ChEBI" id="CHEBI:57476"/>
        <dbReference type="ChEBI" id="CHEBI:57783"/>
        <dbReference type="ChEBI" id="CHEBI:58349"/>
        <dbReference type="ChEBI" id="CHEBI:537519"/>
        <dbReference type="EC" id="1.1.1.3"/>
    </reaction>
    <physiologicalReaction direction="right-to-left" evidence="26">
        <dbReference type="Rhea" id="RHEA:15763"/>
    </physiologicalReaction>
</comment>
<protein>
    <submittedName>
        <fullName evidence="29">Aspartate kinase</fullName>
    </submittedName>
</protein>
<keyword evidence="30" id="KW-1185">Reference proteome</keyword>
<keyword evidence="13" id="KW-0479">Metal-binding</keyword>
<evidence type="ECO:0000256" key="5">
    <source>
        <dbReference type="ARBA" id="ARBA00005062"/>
    </source>
</evidence>
<evidence type="ECO:0000256" key="17">
    <source>
        <dbReference type="ARBA" id="ARBA00022857"/>
    </source>
</evidence>
<dbReference type="eggNOG" id="COG0527">
    <property type="taxonomic scope" value="Bacteria"/>
</dbReference>
<dbReference type="InterPro" id="IPR019811">
    <property type="entry name" value="HDH_CS"/>
</dbReference>
<comment type="pathway">
    <text evidence="5">Amino-acid biosynthesis; L-methionine biosynthesis via de novo pathway; L-homoserine from L-aspartate: step 3/3.</text>
</comment>
<dbReference type="InterPro" id="IPR001341">
    <property type="entry name" value="Asp_kinase"/>
</dbReference>
<comment type="catalytic activity">
    <reaction evidence="25">
        <text>L-aspartate + ATP = 4-phospho-L-aspartate + ADP</text>
        <dbReference type="Rhea" id="RHEA:23776"/>
        <dbReference type="ChEBI" id="CHEBI:29991"/>
        <dbReference type="ChEBI" id="CHEBI:30616"/>
        <dbReference type="ChEBI" id="CHEBI:57535"/>
        <dbReference type="ChEBI" id="CHEBI:456216"/>
        <dbReference type="EC" id="2.7.2.4"/>
    </reaction>
    <physiologicalReaction direction="left-to-right" evidence="25">
        <dbReference type="Rhea" id="RHEA:23777"/>
    </physiologicalReaction>
</comment>
<evidence type="ECO:0000256" key="4">
    <source>
        <dbReference type="ARBA" id="ARBA00005056"/>
    </source>
</evidence>
<dbReference type="CDD" id="cd04922">
    <property type="entry name" value="ACT_AKi-HSDH-ThrA_2"/>
    <property type="match status" value="1"/>
</dbReference>
<proteinExistence type="inferred from homology"/>
<keyword evidence="22" id="KW-0486">Methionine biosynthesis</keyword>
<dbReference type="SUPFAM" id="SSF55021">
    <property type="entry name" value="ACT-like"/>
    <property type="match status" value="2"/>
</dbReference>
<dbReference type="InterPro" id="IPR036291">
    <property type="entry name" value="NAD(P)-bd_dom_sf"/>
</dbReference>
<comment type="pathway">
    <text evidence="6">Amino-acid biosynthesis; L-threonine biosynthesis; L-threonine from L-aspartate: step 1/5.</text>
</comment>
<evidence type="ECO:0000313" key="29">
    <source>
        <dbReference type="EMBL" id="ADK81874.1"/>
    </source>
</evidence>
<dbReference type="PANTHER" id="PTHR43070:SF5">
    <property type="entry name" value="HOMOSERINE DEHYDROGENASE"/>
    <property type="match status" value="1"/>
</dbReference>
<reference evidence="29 30" key="1">
    <citation type="journal article" date="2010" name="Stand. Genomic Sci.">
        <title>Complete genome sequence of Spirochaeta smaragdinae type strain (SEBR 4228).</title>
        <authorList>
            <person name="Mavromatis K."/>
            <person name="Yasawong M."/>
            <person name="Chertkov O."/>
            <person name="Lapidus A."/>
            <person name="Lucas S."/>
            <person name="Nolan M."/>
            <person name="Del Rio T.G."/>
            <person name="Tice H."/>
            <person name="Cheng J.F."/>
            <person name="Pitluck S."/>
            <person name="Liolios K."/>
            <person name="Ivanova N."/>
            <person name="Tapia R."/>
            <person name="Han C."/>
            <person name="Bruce D."/>
            <person name="Goodwin L."/>
            <person name="Pati A."/>
            <person name="Chen A."/>
            <person name="Palaniappan K."/>
            <person name="Land M."/>
            <person name="Hauser L."/>
            <person name="Chang Y.J."/>
            <person name="Jeffries C.D."/>
            <person name="Detter J.C."/>
            <person name="Rohde M."/>
            <person name="Brambilla E."/>
            <person name="Spring S."/>
            <person name="Goker M."/>
            <person name="Sikorski J."/>
            <person name="Woyke T."/>
            <person name="Bristow J."/>
            <person name="Eisen J.A."/>
            <person name="Markowitz V."/>
            <person name="Hugenholtz P."/>
            <person name="Klenk H.P."/>
            <person name="Kyrpides N.C."/>
        </authorList>
    </citation>
    <scope>NUCLEOTIDE SEQUENCE [LARGE SCALE GENOMIC DNA]</scope>
    <source>
        <strain evidence="30">DSM 11293 / JCM 15392 / SEBR 4228</strain>
    </source>
</reference>
<evidence type="ECO:0000256" key="20">
    <source>
        <dbReference type="ARBA" id="ARBA00023053"/>
    </source>
</evidence>
<evidence type="ECO:0000256" key="26">
    <source>
        <dbReference type="ARBA" id="ARBA00048841"/>
    </source>
</evidence>
<dbReference type="GO" id="GO:0009086">
    <property type="term" value="P:methionine biosynthetic process"/>
    <property type="evidence" value="ECO:0007669"/>
    <property type="project" value="UniProtKB-KW"/>
</dbReference>
<evidence type="ECO:0000256" key="10">
    <source>
        <dbReference type="ARBA" id="ARBA00022605"/>
    </source>
</evidence>
<dbReference type="UniPathway" id="UPA00050">
    <property type="reaction ID" value="UER00063"/>
</dbReference>
<evidence type="ECO:0000313" key="30">
    <source>
        <dbReference type="Proteomes" id="UP000002318"/>
    </source>
</evidence>
<dbReference type="InterPro" id="IPR036393">
    <property type="entry name" value="AceGlu_kinase-like_sf"/>
</dbReference>
<comment type="pathway">
    <text evidence="4">Amino-acid biosynthesis; L-threonine biosynthesis; L-threonine from L-aspartate: step 3/5.</text>
</comment>
<dbReference type="GO" id="GO:0046872">
    <property type="term" value="F:metal ion binding"/>
    <property type="evidence" value="ECO:0007669"/>
    <property type="project" value="UniProtKB-KW"/>
</dbReference>
<dbReference type="KEGG" id="ssm:Spirs_2770"/>
<organism evidence="29 30">
    <name type="scientific">Sediminispirochaeta smaragdinae (strain DSM 11293 / JCM 15392 / SEBR 4228)</name>
    <name type="common">Spirochaeta smaragdinae</name>
    <dbReference type="NCBI Taxonomy" id="573413"/>
    <lineage>
        <taxon>Bacteria</taxon>
        <taxon>Pseudomonadati</taxon>
        <taxon>Spirochaetota</taxon>
        <taxon>Spirochaetia</taxon>
        <taxon>Spirochaetales</taxon>
        <taxon>Spirochaetaceae</taxon>
        <taxon>Sediminispirochaeta</taxon>
    </lineage>
</organism>
<name>E1R8W7_SEDSS</name>
<dbReference type="NCBIfam" id="NF006959">
    <property type="entry name" value="PRK09436.1"/>
    <property type="match status" value="1"/>
</dbReference>
<dbReference type="Pfam" id="PF00742">
    <property type="entry name" value="Homoserine_dh"/>
    <property type="match status" value="1"/>
</dbReference>
<dbReference type="RefSeq" id="WP_013255335.1">
    <property type="nucleotide sequence ID" value="NC_014364.1"/>
</dbReference>
<dbReference type="FunFam" id="3.40.50.720:FF:000083">
    <property type="entry name" value="Bifunctional aspartokinase/homoserine dehydrogenase"/>
    <property type="match status" value="1"/>
</dbReference>
<evidence type="ECO:0000256" key="7">
    <source>
        <dbReference type="ARBA" id="ARBA00007952"/>
    </source>
</evidence>
<evidence type="ECO:0000256" key="9">
    <source>
        <dbReference type="ARBA" id="ARBA00011881"/>
    </source>
</evidence>
<dbReference type="GO" id="GO:0009089">
    <property type="term" value="P:lysine biosynthetic process via diaminopimelate"/>
    <property type="evidence" value="ECO:0007669"/>
    <property type="project" value="UniProtKB-UniPathway"/>
</dbReference>
<dbReference type="PANTHER" id="PTHR43070">
    <property type="match status" value="1"/>
</dbReference>
<dbReference type="InterPro" id="IPR054352">
    <property type="entry name" value="ACT_Aspartokinase"/>
</dbReference>
<comment type="similarity">
    <text evidence="8">In the N-terminal section; belongs to the aspartokinase family.</text>
</comment>
<keyword evidence="12" id="KW-0791">Threonine biosynthesis</keyword>
<evidence type="ECO:0000256" key="21">
    <source>
        <dbReference type="ARBA" id="ARBA00023154"/>
    </source>
</evidence>
<evidence type="ECO:0000256" key="18">
    <source>
        <dbReference type="ARBA" id="ARBA00023002"/>
    </source>
</evidence>
<dbReference type="PIRSF" id="PIRSF000727">
    <property type="entry name" value="ThrA"/>
    <property type="match status" value="1"/>
</dbReference>
<evidence type="ECO:0000256" key="16">
    <source>
        <dbReference type="ARBA" id="ARBA00022840"/>
    </source>
</evidence>
<dbReference type="GO" id="GO:0005524">
    <property type="term" value="F:ATP binding"/>
    <property type="evidence" value="ECO:0007669"/>
    <property type="project" value="UniProtKB-KW"/>
</dbReference>
<feature type="domain" description="ACT" evidence="28">
    <location>
        <begin position="323"/>
        <end position="400"/>
    </location>
</feature>
<dbReference type="OrthoDB" id="9799110at2"/>
<dbReference type="Gene3D" id="3.30.2130.10">
    <property type="entry name" value="VC0802-like"/>
    <property type="match status" value="1"/>
</dbReference>
<dbReference type="Gene3D" id="3.30.360.10">
    <property type="entry name" value="Dihydrodipicolinate Reductase, domain 2"/>
    <property type="match status" value="1"/>
</dbReference>
<comment type="cofactor">
    <cofactor evidence="1">
        <name>a metal cation</name>
        <dbReference type="ChEBI" id="CHEBI:25213"/>
    </cofactor>
</comment>
<keyword evidence="16" id="KW-0067">ATP-binding</keyword>
<keyword evidence="10" id="KW-0028">Amino-acid biosynthesis</keyword>
<dbReference type="GO" id="GO:0050661">
    <property type="term" value="F:NADP binding"/>
    <property type="evidence" value="ECO:0007669"/>
    <property type="project" value="InterPro"/>
</dbReference>
<dbReference type="GO" id="GO:0009090">
    <property type="term" value="P:homoserine biosynthetic process"/>
    <property type="evidence" value="ECO:0007669"/>
    <property type="project" value="UniProtKB-ARBA"/>
</dbReference>
<gene>
    <name evidence="29" type="ordered locus">Spirs_2770</name>
</gene>
<keyword evidence="17" id="KW-0521">NADP</keyword>
<comment type="pathway">
    <text evidence="2">Amino-acid biosynthesis; L-lysine biosynthesis via DAP pathway; (S)-tetrahydrodipicolinate from L-aspartate: step 1/4.</text>
</comment>
<dbReference type="SUPFAM" id="SSF55347">
    <property type="entry name" value="Glyceraldehyde-3-phosphate dehydrogenase-like, C-terminal domain"/>
    <property type="match status" value="1"/>
</dbReference>
<dbReference type="Gene3D" id="3.40.50.720">
    <property type="entry name" value="NAD(P)-binding Rossmann-like Domain"/>
    <property type="match status" value="1"/>
</dbReference>
<dbReference type="FunFam" id="3.30.360.10:FF:000006">
    <property type="entry name" value="Bifunctional aspartokinase/homoserine dehydrogenase"/>
    <property type="match status" value="1"/>
</dbReference>
<keyword evidence="15 29" id="KW-0418">Kinase</keyword>
<dbReference type="GO" id="GO:0004072">
    <property type="term" value="F:aspartate kinase activity"/>
    <property type="evidence" value="ECO:0007669"/>
    <property type="project" value="UniProtKB-EC"/>
</dbReference>
<keyword evidence="14" id="KW-0547">Nucleotide-binding</keyword>
<comment type="similarity">
    <text evidence="7">In the C-terminal section; belongs to the homoserine dehydrogenase family.</text>
</comment>
<dbReference type="InterPro" id="IPR002912">
    <property type="entry name" value="ACT_dom"/>
</dbReference>
<evidence type="ECO:0000256" key="27">
    <source>
        <dbReference type="ARBA" id="ARBA00049031"/>
    </source>
</evidence>
<evidence type="ECO:0000256" key="24">
    <source>
        <dbReference type="ARBA" id="ARBA00044938"/>
    </source>
</evidence>
<dbReference type="UniPathway" id="UPA00034">
    <property type="reaction ID" value="UER00015"/>
</dbReference>
<dbReference type="GO" id="GO:0004412">
    <property type="term" value="F:homoserine dehydrogenase activity"/>
    <property type="evidence" value="ECO:0007669"/>
    <property type="project" value="UniProtKB-EC"/>
</dbReference>
<dbReference type="STRING" id="573413.Spirs_2770"/>
<dbReference type="InterPro" id="IPR001048">
    <property type="entry name" value="Asp/Glu/Uridylate_kinase"/>
</dbReference>
<evidence type="ECO:0000256" key="23">
    <source>
        <dbReference type="ARBA" id="ARBA00023268"/>
    </source>
</evidence>
<keyword evidence="19" id="KW-0520">NAD</keyword>
<dbReference type="FunFam" id="3.30.2130.10:FF:000001">
    <property type="entry name" value="Bifunctional aspartokinase/homoserine dehydrogenase"/>
    <property type="match status" value="1"/>
</dbReference>
<comment type="catalytic activity">
    <reaction evidence="27">
        <text>L-homoserine + NAD(+) = L-aspartate 4-semialdehyde + NADH + H(+)</text>
        <dbReference type="Rhea" id="RHEA:15757"/>
        <dbReference type="ChEBI" id="CHEBI:15378"/>
        <dbReference type="ChEBI" id="CHEBI:57476"/>
        <dbReference type="ChEBI" id="CHEBI:57540"/>
        <dbReference type="ChEBI" id="CHEBI:57945"/>
        <dbReference type="ChEBI" id="CHEBI:537519"/>
        <dbReference type="EC" id="1.1.1.3"/>
    </reaction>
    <physiologicalReaction direction="right-to-left" evidence="27">
        <dbReference type="Rhea" id="RHEA:15759"/>
    </physiologicalReaction>
</comment>
<sequence length="824" mass="89958">MSGWLVHRVDGRACGSREGINRLKEILSDGTDMRSVVSVASEKDVTEILISLIHLAMARNEQLWGRMEELRENRFSMIDEMVPSLYRDQFDERLRRDFHDLEDIIRAVWLVRDCSDRTRYYISSLGTIWITAAIAARLKAEGLSVRYGNAEEVLVIRYSESGPEVCWSETELRWKNFLEKDNSFDVLVVPGGLATLENGGGASFHSDGAEMTATIFANLVEAEEVRIWTSVDGVMSADPNMVPGSEVIPELTYQEATELAFFGADILHPPAMTPAMIKDIPICISPFTHPDFPGTRISGTPTNGADHPVKGFSIISDIALLNIEGAGMIGVPGISARLFRALNGKGISVILISQASSEHSICCAVPSSQGEEAKETATGAFASELATYRINSIDIEGDCAILAAVGDQMSGIPGIAANFFGALGKAGVNVRAIAQGSSERNISAVIRRSDSARALRAVHAGFYLSPQSLSIGIIGPGLIGGTLINQIAGESKALRKAFNLDLRVRGITDSRRMTLAEQGIDIDGWKKTLEEHAEEADIDRFVDHVAADYFPHAVIIDCTSSDELPKRYAEWLNRGIHIITPNKKAGTAPWNEYTKMTEIANCRRRHFLYETTVGAGLPIIGTLRELIRTGDKIISIEGVFSGTLAYLFWRFDGSSPFSSLVAEAKKLGYTEPDPRDDLSGMDIVRKTVILAREVGYPVEVEDVPVKSLVPPHLVDVSVADFMKRLSDIDEEMDSLLKGAQAENKMLKYVGSIDESGNCRVELKGYPMDHPFARITGSDNIVAFTTERYRQQPLVIQGPGAGPEVTAGGVFADLLRLASYLGAKL</sequence>
<evidence type="ECO:0000256" key="1">
    <source>
        <dbReference type="ARBA" id="ARBA00001920"/>
    </source>
</evidence>
<dbReference type="Proteomes" id="UP000002318">
    <property type="component" value="Chromosome"/>
</dbReference>
<comment type="pathway">
    <text evidence="3">Amino-acid biosynthesis; L-methionine biosynthesis via de novo pathway; L-homoserine from L-aspartate: step 1/3.</text>
</comment>
<evidence type="ECO:0000256" key="6">
    <source>
        <dbReference type="ARBA" id="ARBA00005139"/>
    </source>
</evidence>
<keyword evidence="21" id="KW-0457">Lysine biosynthesis</keyword>
<feature type="domain" description="ACT" evidence="28">
    <location>
        <begin position="404"/>
        <end position="476"/>
    </location>
</feature>